<keyword evidence="2" id="KW-1185">Reference proteome</keyword>
<protein>
    <submittedName>
        <fullName evidence="1">Uncharacterized protein</fullName>
    </submittedName>
</protein>
<evidence type="ECO:0000313" key="1">
    <source>
        <dbReference type="EMBL" id="CAD8099972.1"/>
    </source>
</evidence>
<organism evidence="1 2">
    <name type="scientific">Paramecium primaurelia</name>
    <dbReference type="NCBI Taxonomy" id="5886"/>
    <lineage>
        <taxon>Eukaryota</taxon>
        <taxon>Sar</taxon>
        <taxon>Alveolata</taxon>
        <taxon>Ciliophora</taxon>
        <taxon>Intramacronucleata</taxon>
        <taxon>Oligohymenophorea</taxon>
        <taxon>Peniculida</taxon>
        <taxon>Parameciidae</taxon>
        <taxon>Paramecium</taxon>
    </lineage>
</organism>
<comment type="caution">
    <text evidence="1">The sequence shown here is derived from an EMBL/GenBank/DDBJ whole genome shotgun (WGS) entry which is preliminary data.</text>
</comment>
<evidence type="ECO:0000313" key="2">
    <source>
        <dbReference type="Proteomes" id="UP000688137"/>
    </source>
</evidence>
<proteinExistence type="predicted"/>
<gene>
    <name evidence="1" type="ORF">PPRIM_AZ9-3.1.T1110065</name>
</gene>
<dbReference type="AlphaFoldDB" id="A0A8S1PA47"/>
<reference evidence="1" key="1">
    <citation type="submission" date="2021-01" db="EMBL/GenBank/DDBJ databases">
        <authorList>
            <consortium name="Genoscope - CEA"/>
            <person name="William W."/>
        </authorList>
    </citation>
    <scope>NUCLEOTIDE SEQUENCE</scope>
</reference>
<dbReference type="EMBL" id="CAJJDM010000114">
    <property type="protein sequence ID" value="CAD8099972.1"/>
    <property type="molecule type" value="Genomic_DNA"/>
</dbReference>
<name>A0A8S1PA47_PARPR</name>
<dbReference type="Proteomes" id="UP000688137">
    <property type="component" value="Unassembled WGS sequence"/>
</dbReference>
<dbReference type="OMA" id="ILLPQIC"/>
<accession>A0A8S1PA47</accession>
<sequence>MNHFKKRLGPQNDLDHILLPQICDYRSLSINKETIVHPEEKERKQDQRQCGILQFSFINSNYSHSERFRTKPQHMMNIERRKKMLKLQLIRVCDSIKHVSHHRKHYDTLQEIHFIKYKKIA</sequence>